<dbReference type="EMBL" id="CAADRP010002196">
    <property type="protein sequence ID" value="VFU63317.1"/>
    <property type="molecule type" value="Genomic_DNA"/>
</dbReference>
<accession>A0A6N2NCC6</accession>
<dbReference type="AlphaFoldDB" id="A0A6N2NCC6"/>
<gene>
    <name evidence="1" type="ORF">SVIM_LOCUS481744</name>
</gene>
<organism evidence="1">
    <name type="scientific">Salix viminalis</name>
    <name type="common">Common osier</name>
    <name type="synonym">Basket willow</name>
    <dbReference type="NCBI Taxonomy" id="40686"/>
    <lineage>
        <taxon>Eukaryota</taxon>
        <taxon>Viridiplantae</taxon>
        <taxon>Streptophyta</taxon>
        <taxon>Embryophyta</taxon>
        <taxon>Tracheophyta</taxon>
        <taxon>Spermatophyta</taxon>
        <taxon>Magnoliopsida</taxon>
        <taxon>eudicotyledons</taxon>
        <taxon>Gunneridae</taxon>
        <taxon>Pentapetalae</taxon>
        <taxon>rosids</taxon>
        <taxon>fabids</taxon>
        <taxon>Malpighiales</taxon>
        <taxon>Salicaceae</taxon>
        <taxon>Saliceae</taxon>
        <taxon>Salix</taxon>
    </lineage>
</organism>
<protein>
    <submittedName>
        <fullName evidence="1">Uncharacterized protein</fullName>
    </submittedName>
</protein>
<name>A0A6N2NCC6_SALVM</name>
<sequence>MAETNITSQSQIESQIMQTWTGQGHVYWTLQTAETSHGEDQLIKYCLSLLHYGNQFDQHFNTAQDQERGKYIEIPCFIPCSRKIDRMPCLTLDYGLMRSKIITQKSSRLESGSDFYSFIPSTSLERNIMTIEAGFVKFERTHALNLLNMWIRMNKLSLSANSLHQQKASSMLEGDAC</sequence>
<reference evidence="1" key="1">
    <citation type="submission" date="2019-03" db="EMBL/GenBank/DDBJ databases">
        <authorList>
            <person name="Mank J."/>
            <person name="Almeida P."/>
        </authorList>
    </citation>
    <scope>NUCLEOTIDE SEQUENCE</scope>
    <source>
        <strain evidence="1">78183</strain>
    </source>
</reference>
<proteinExistence type="predicted"/>
<evidence type="ECO:0000313" key="1">
    <source>
        <dbReference type="EMBL" id="VFU63317.1"/>
    </source>
</evidence>